<feature type="compositionally biased region" description="Basic and acidic residues" evidence="1">
    <location>
        <begin position="210"/>
        <end position="221"/>
    </location>
</feature>
<feature type="compositionally biased region" description="Acidic residues" evidence="1">
    <location>
        <begin position="189"/>
        <end position="209"/>
    </location>
</feature>
<feature type="chain" id="PRO_5018085101" evidence="3">
    <location>
        <begin position="25"/>
        <end position="233"/>
    </location>
</feature>
<feature type="region of interest" description="Disordered" evidence="1">
    <location>
        <begin position="67"/>
        <end position="102"/>
    </location>
</feature>
<reference evidence="4 5" key="1">
    <citation type="journal article" date="2014" name="PLoS ONE">
        <title>De novo Genome Assembly of the Fungal Plant Pathogen Pyrenophora semeniperda.</title>
        <authorList>
            <person name="Soliai M.M."/>
            <person name="Meyer S.E."/>
            <person name="Udall J.A."/>
            <person name="Elzinga D.E."/>
            <person name="Hermansen R.A."/>
            <person name="Bodily P.M."/>
            <person name="Hart A.A."/>
            <person name="Coleman C.E."/>
        </authorList>
    </citation>
    <scope>NUCLEOTIDE SEQUENCE [LARGE SCALE GENOMIC DNA]</scope>
    <source>
        <strain evidence="4 5">CCB06</strain>
        <tissue evidence="4">Mycelium</tissue>
    </source>
</reference>
<evidence type="ECO:0000256" key="2">
    <source>
        <dbReference type="SAM" id="Phobius"/>
    </source>
</evidence>
<keyword evidence="2" id="KW-0472">Membrane</keyword>
<gene>
    <name evidence="4" type="ORF">GMOD_00005512</name>
</gene>
<evidence type="ECO:0000313" key="4">
    <source>
        <dbReference type="EMBL" id="RMZ71019.1"/>
    </source>
</evidence>
<keyword evidence="2" id="KW-0812">Transmembrane</keyword>
<proteinExistence type="predicted"/>
<evidence type="ECO:0000256" key="3">
    <source>
        <dbReference type="SAM" id="SignalP"/>
    </source>
</evidence>
<evidence type="ECO:0000313" key="5">
    <source>
        <dbReference type="Proteomes" id="UP000265663"/>
    </source>
</evidence>
<dbReference type="AlphaFoldDB" id="A0A3M7M9F6"/>
<protein>
    <submittedName>
        <fullName evidence="4">Uncharacterized protein</fullName>
    </submittedName>
</protein>
<organism evidence="4 5">
    <name type="scientific">Pyrenophora seminiperda CCB06</name>
    <dbReference type="NCBI Taxonomy" id="1302712"/>
    <lineage>
        <taxon>Eukaryota</taxon>
        <taxon>Fungi</taxon>
        <taxon>Dikarya</taxon>
        <taxon>Ascomycota</taxon>
        <taxon>Pezizomycotina</taxon>
        <taxon>Dothideomycetes</taxon>
        <taxon>Pleosporomycetidae</taxon>
        <taxon>Pleosporales</taxon>
        <taxon>Pleosporineae</taxon>
        <taxon>Pleosporaceae</taxon>
        <taxon>Pyrenophora</taxon>
    </lineage>
</organism>
<keyword evidence="5" id="KW-1185">Reference proteome</keyword>
<name>A0A3M7M9F6_9PLEO</name>
<feature type="region of interest" description="Disordered" evidence="1">
    <location>
        <begin position="177"/>
        <end position="233"/>
    </location>
</feature>
<sequence length="233" mass="25180">MGFVALQMTVGGMALLSSVWSAYGIGVENAERDVVTSDNTSSTVTDLPALAETTPISIEIPSTTQLSNLISDSGDSSSHHPTDKITYAPSIPSPQPPPAANDLSTPAKAGIITASVIVFLLATFLLIEYTHLRHKRRERALRRAIEEVERGTELKDSSVGESKENMVLESRVEIVVEEGEASERSSMDGGDEWDAGTDEGYDEGDGDLGDWDRGRTWERGRNGMSLPRRNSSV</sequence>
<feature type="signal peptide" evidence="3">
    <location>
        <begin position="1"/>
        <end position="24"/>
    </location>
</feature>
<dbReference type="EMBL" id="KE747826">
    <property type="protein sequence ID" value="RMZ71019.1"/>
    <property type="molecule type" value="Genomic_DNA"/>
</dbReference>
<evidence type="ECO:0000256" key="1">
    <source>
        <dbReference type="SAM" id="MobiDB-lite"/>
    </source>
</evidence>
<keyword evidence="3" id="KW-0732">Signal</keyword>
<feature type="transmembrane region" description="Helical" evidence="2">
    <location>
        <begin position="109"/>
        <end position="129"/>
    </location>
</feature>
<dbReference type="OrthoDB" id="3692833at2759"/>
<accession>A0A3M7M9F6</accession>
<keyword evidence="2" id="KW-1133">Transmembrane helix</keyword>
<dbReference type="Proteomes" id="UP000265663">
    <property type="component" value="Unassembled WGS sequence"/>
</dbReference>